<dbReference type="SUPFAM" id="SSF52833">
    <property type="entry name" value="Thioredoxin-like"/>
    <property type="match status" value="1"/>
</dbReference>
<proteinExistence type="predicted"/>
<keyword evidence="4" id="KW-1185">Reference proteome</keyword>
<dbReference type="GO" id="GO:0005737">
    <property type="term" value="C:cytoplasm"/>
    <property type="evidence" value="ECO:0007669"/>
    <property type="project" value="TreeGrafter"/>
</dbReference>
<sequence length="217" mass="24348">MKLLNSFGPNPRMVRMFLLEKGIDVPMQEHDLLGAENRKPPYTTKNPAGQLPSLELDNGTVIAETVAICEYLDEINPGKTTLVGSNAEEKAISRMWQRRVELNITEFIYNGFRYAEGFDLFKDRLHVIPEAAPGLKAGGKRNLKWLDNLIGDRDFICGNQIRLADLVLYCCLDFAAGVGQPIDPEFKNIQAWFKRVDSRPSAKASLHPASEQVKMKG</sequence>
<dbReference type="SFLD" id="SFLDS00019">
    <property type="entry name" value="Glutathione_Transferase_(cytos"/>
    <property type="match status" value="1"/>
</dbReference>
<dbReference type="AlphaFoldDB" id="A0A4S3K9Q4"/>
<dbReference type="PROSITE" id="PS50405">
    <property type="entry name" value="GST_CTER"/>
    <property type="match status" value="1"/>
</dbReference>
<dbReference type="InterPro" id="IPR050983">
    <property type="entry name" value="GST_Omega/HSP26"/>
</dbReference>
<dbReference type="InterPro" id="IPR034345">
    <property type="entry name" value="Gtt2-like_N"/>
</dbReference>
<dbReference type="EMBL" id="SOBT01000009">
    <property type="protein sequence ID" value="TDU28712.1"/>
    <property type="molecule type" value="Genomic_DNA"/>
</dbReference>
<dbReference type="SUPFAM" id="SSF47616">
    <property type="entry name" value="GST C-terminal domain-like"/>
    <property type="match status" value="1"/>
</dbReference>
<dbReference type="Gene3D" id="1.20.1050.10">
    <property type="match status" value="1"/>
</dbReference>
<organism evidence="3 4">
    <name type="scientific">Panacagrimonas perspica</name>
    <dbReference type="NCBI Taxonomy" id="381431"/>
    <lineage>
        <taxon>Bacteria</taxon>
        <taxon>Pseudomonadati</taxon>
        <taxon>Pseudomonadota</taxon>
        <taxon>Gammaproteobacteria</taxon>
        <taxon>Nevskiales</taxon>
        <taxon>Nevskiaceae</taxon>
        <taxon>Panacagrimonas</taxon>
    </lineage>
</organism>
<dbReference type="Gene3D" id="3.40.30.10">
    <property type="entry name" value="Glutaredoxin"/>
    <property type="match status" value="1"/>
</dbReference>
<feature type="domain" description="GST C-terminal" evidence="2">
    <location>
        <begin position="86"/>
        <end position="217"/>
    </location>
</feature>
<keyword evidence="3" id="KW-0808">Transferase</keyword>
<dbReference type="InterPro" id="IPR036282">
    <property type="entry name" value="Glutathione-S-Trfase_C_sf"/>
</dbReference>
<name>A0A4S3K9Q4_9GAMM</name>
<dbReference type="PANTHER" id="PTHR43968:SF6">
    <property type="entry name" value="GLUTATHIONE S-TRANSFERASE OMEGA"/>
    <property type="match status" value="1"/>
</dbReference>
<dbReference type="InterPro" id="IPR010987">
    <property type="entry name" value="Glutathione-S-Trfase_C-like"/>
</dbReference>
<dbReference type="OrthoDB" id="9797500at2"/>
<dbReference type="GO" id="GO:0016740">
    <property type="term" value="F:transferase activity"/>
    <property type="evidence" value="ECO:0007669"/>
    <property type="project" value="UniProtKB-KW"/>
</dbReference>
<reference evidence="3 4" key="1">
    <citation type="submission" date="2019-03" db="EMBL/GenBank/DDBJ databases">
        <title>Genomic Encyclopedia of Type Strains, Phase IV (KMG-IV): sequencing the most valuable type-strain genomes for metagenomic binning, comparative biology and taxonomic classification.</title>
        <authorList>
            <person name="Goeker M."/>
        </authorList>
    </citation>
    <scope>NUCLEOTIDE SEQUENCE [LARGE SCALE GENOMIC DNA]</scope>
    <source>
        <strain evidence="3 4">DSM 26377</strain>
    </source>
</reference>
<dbReference type="InterPro" id="IPR040079">
    <property type="entry name" value="Glutathione_S-Trfase"/>
</dbReference>
<dbReference type="InterPro" id="IPR036249">
    <property type="entry name" value="Thioredoxin-like_sf"/>
</dbReference>
<dbReference type="CDD" id="cd03051">
    <property type="entry name" value="GST_N_GTT2_like"/>
    <property type="match status" value="1"/>
</dbReference>
<dbReference type="Pfam" id="PF13409">
    <property type="entry name" value="GST_N_2"/>
    <property type="match status" value="1"/>
</dbReference>
<dbReference type="Pfam" id="PF13410">
    <property type="entry name" value="GST_C_2"/>
    <property type="match status" value="1"/>
</dbReference>
<evidence type="ECO:0000259" key="2">
    <source>
        <dbReference type="PROSITE" id="PS50405"/>
    </source>
</evidence>
<accession>A0A4S3K9Q4</accession>
<dbReference type="PROSITE" id="PS50404">
    <property type="entry name" value="GST_NTER"/>
    <property type="match status" value="1"/>
</dbReference>
<dbReference type="PANTHER" id="PTHR43968">
    <property type="match status" value="1"/>
</dbReference>
<protein>
    <submittedName>
        <fullName evidence="3">Glutathione S-transferase</fullName>
    </submittedName>
</protein>
<dbReference type="RefSeq" id="WP_133882240.1">
    <property type="nucleotide sequence ID" value="NZ_MWIN01000002.1"/>
</dbReference>
<dbReference type="InterPro" id="IPR004045">
    <property type="entry name" value="Glutathione_S-Trfase_N"/>
</dbReference>
<dbReference type="SFLD" id="SFLDG00358">
    <property type="entry name" value="Main_(cytGST)"/>
    <property type="match status" value="1"/>
</dbReference>
<evidence type="ECO:0000313" key="3">
    <source>
        <dbReference type="EMBL" id="TDU28712.1"/>
    </source>
</evidence>
<comment type="caution">
    <text evidence="3">The sequence shown here is derived from an EMBL/GenBank/DDBJ whole genome shotgun (WGS) entry which is preliminary data.</text>
</comment>
<evidence type="ECO:0000313" key="4">
    <source>
        <dbReference type="Proteomes" id="UP000295341"/>
    </source>
</evidence>
<feature type="domain" description="GST N-terminal" evidence="1">
    <location>
        <begin position="1"/>
        <end position="80"/>
    </location>
</feature>
<gene>
    <name evidence="3" type="ORF">DFR24_3087</name>
</gene>
<dbReference type="Proteomes" id="UP000295341">
    <property type="component" value="Unassembled WGS sequence"/>
</dbReference>
<evidence type="ECO:0000259" key="1">
    <source>
        <dbReference type="PROSITE" id="PS50404"/>
    </source>
</evidence>